<keyword evidence="1" id="KW-0732">Signal</keyword>
<reference evidence="2 3" key="1">
    <citation type="submission" date="2024-04" db="EMBL/GenBank/DDBJ databases">
        <title>Novel genus in family Flammeovirgaceae.</title>
        <authorList>
            <person name="Nguyen T.H."/>
            <person name="Vuong T.Q."/>
            <person name="Le H."/>
            <person name="Kim S.-G."/>
        </authorList>
    </citation>
    <scope>NUCLEOTIDE SEQUENCE [LARGE SCALE GENOMIC DNA]</scope>
    <source>
        <strain evidence="2 3">JCM 23209</strain>
    </source>
</reference>
<evidence type="ECO:0000256" key="1">
    <source>
        <dbReference type="SAM" id="SignalP"/>
    </source>
</evidence>
<organism evidence="2 3">
    <name type="scientific">Rapidithrix thailandica</name>
    <dbReference type="NCBI Taxonomy" id="413964"/>
    <lineage>
        <taxon>Bacteria</taxon>
        <taxon>Pseudomonadati</taxon>
        <taxon>Bacteroidota</taxon>
        <taxon>Cytophagia</taxon>
        <taxon>Cytophagales</taxon>
        <taxon>Flammeovirgaceae</taxon>
        <taxon>Rapidithrix</taxon>
    </lineage>
</organism>
<dbReference type="RefSeq" id="WP_346820196.1">
    <property type="nucleotide sequence ID" value="NZ_JBDKWZ010000003.1"/>
</dbReference>
<evidence type="ECO:0000313" key="3">
    <source>
        <dbReference type="Proteomes" id="UP001403385"/>
    </source>
</evidence>
<evidence type="ECO:0000313" key="2">
    <source>
        <dbReference type="EMBL" id="MEN7547408.1"/>
    </source>
</evidence>
<name>A0AAW9S4U3_9BACT</name>
<feature type="signal peptide" evidence="1">
    <location>
        <begin position="1"/>
        <end position="25"/>
    </location>
</feature>
<sequence length="152" mass="17379">MHWFNSIPVFVWLLCFNTGFLQAQAQPENTWVIFSTVKFKPKYISSIDGYLLHPTFGSSIKKIEGKQIRLKGFVLPLDIGVSNMILLSKYPYRQCFFCGGAGPETVAEILFKSRQRKFAADEVITVEGRLKLNNTDIDHTNFIIEEAEIIKD</sequence>
<proteinExistence type="predicted"/>
<dbReference type="AlphaFoldDB" id="A0AAW9S4U3"/>
<keyword evidence="3" id="KW-1185">Reference proteome</keyword>
<feature type="chain" id="PRO_5043936944" evidence="1">
    <location>
        <begin position="26"/>
        <end position="152"/>
    </location>
</feature>
<comment type="caution">
    <text evidence="2">The sequence shown here is derived from an EMBL/GenBank/DDBJ whole genome shotgun (WGS) entry which is preliminary data.</text>
</comment>
<protein>
    <submittedName>
        <fullName evidence="2">DUF3299 domain-containing protein</fullName>
    </submittedName>
</protein>
<accession>A0AAW9S4U3</accession>
<dbReference type="Gene3D" id="2.40.50.870">
    <property type="entry name" value="Protein of unknown function (DUF3299)"/>
    <property type="match status" value="1"/>
</dbReference>
<dbReference type="EMBL" id="JBDKWZ010000003">
    <property type="protein sequence ID" value="MEN7547408.1"/>
    <property type="molecule type" value="Genomic_DNA"/>
</dbReference>
<dbReference type="Proteomes" id="UP001403385">
    <property type="component" value="Unassembled WGS sequence"/>
</dbReference>
<gene>
    <name evidence="2" type="ORF">AAG747_05795</name>
</gene>